<name>A0ABS2NAT0_9BACI</name>
<dbReference type="PIRSF" id="PIRSF012563">
    <property type="entry name" value="YtxC"/>
    <property type="match status" value="1"/>
</dbReference>
<proteinExistence type="predicted"/>
<gene>
    <name evidence="1" type="ORF">JOC86_001447</name>
</gene>
<protein>
    <submittedName>
        <fullName evidence="1">Sporulation protein YtxC</fullName>
    </submittedName>
</protein>
<sequence length="284" mass="33922">MFEIIFKHYGDAANLKKYLEVESCQSWLHETLFQQQKHYVVSINQLEENGQSVVKQLAMFILNSKRLDWASTILSEFYLYNDPHEQEQILQIMIEMFNGERPELVQLLKEWDEEQFLLENLEGITESDGPVSFDSFVKFRLKKLEERTMEYVDIAIDEYKMEQDYQMFIHMLREYLSSREKKMDIIHLYFSSYGFTFYDQFFEELTREKLLSLIDKRLLTNHPLYVDSYTIAPLLSLAPEKILVYCDQPESNLIRTIQNIFEERVQIFPSCSFPIRGISEAVNE</sequence>
<comment type="caution">
    <text evidence="1">The sequence shown here is derived from an EMBL/GenBank/DDBJ whole genome shotgun (WGS) entry which is preliminary data.</text>
</comment>
<organism evidence="1 2">
    <name type="scientific">Rossellomorea pakistanensis</name>
    <dbReference type="NCBI Taxonomy" id="992288"/>
    <lineage>
        <taxon>Bacteria</taxon>
        <taxon>Bacillati</taxon>
        <taxon>Bacillota</taxon>
        <taxon>Bacilli</taxon>
        <taxon>Bacillales</taxon>
        <taxon>Bacillaceae</taxon>
        <taxon>Rossellomorea</taxon>
    </lineage>
</organism>
<reference evidence="1 2" key="1">
    <citation type="submission" date="2021-01" db="EMBL/GenBank/DDBJ databases">
        <title>Genomic Encyclopedia of Type Strains, Phase IV (KMG-IV): sequencing the most valuable type-strain genomes for metagenomic binning, comparative biology and taxonomic classification.</title>
        <authorList>
            <person name="Goeker M."/>
        </authorList>
    </citation>
    <scope>NUCLEOTIDE SEQUENCE [LARGE SCALE GENOMIC DNA]</scope>
    <source>
        <strain evidence="1 2">DSM 24834</strain>
    </source>
</reference>
<dbReference type="Proteomes" id="UP001646157">
    <property type="component" value="Unassembled WGS sequence"/>
</dbReference>
<evidence type="ECO:0000313" key="2">
    <source>
        <dbReference type="Proteomes" id="UP001646157"/>
    </source>
</evidence>
<evidence type="ECO:0000313" key="1">
    <source>
        <dbReference type="EMBL" id="MBM7584910.1"/>
    </source>
</evidence>
<dbReference type="InterPro" id="IPR014199">
    <property type="entry name" value="Spore_YtxC"/>
</dbReference>
<dbReference type="Pfam" id="PF08812">
    <property type="entry name" value="YtxC"/>
    <property type="match status" value="1"/>
</dbReference>
<accession>A0ABS2NAT0</accession>
<dbReference type="EMBL" id="JAFBDZ010000001">
    <property type="protein sequence ID" value="MBM7584910.1"/>
    <property type="molecule type" value="Genomic_DNA"/>
</dbReference>
<dbReference type="RefSeq" id="WP_205169460.1">
    <property type="nucleotide sequence ID" value="NZ_JAFBDZ010000001.1"/>
</dbReference>
<keyword evidence="2" id="KW-1185">Reference proteome</keyword>